<evidence type="ECO:0000256" key="1">
    <source>
        <dbReference type="ARBA" id="ARBA00006484"/>
    </source>
</evidence>
<dbReference type="InterPro" id="IPR006311">
    <property type="entry name" value="TAT_signal"/>
</dbReference>
<dbReference type="PANTHER" id="PTHR24321">
    <property type="entry name" value="DEHYDROGENASES, SHORT CHAIN"/>
    <property type="match status" value="1"/>
</dbReference>
<proteinExistence type="inferred from homology"/>
<dbReference type="SUPFAM" id="SSF51735">
    <property type="entry name" value="NAD(P)-binding Rossmann-fold domains"/>
    <property type="match status" value="1"/>
</dbReference>
<dbReference type="InterPro" id="IPR020904">
    <property type="entry name" value="Sc_DH/Rdtase_CS"/>
</dbReference>
<dbReference type="GO" id="GO:0016491">
    <property type="term" value="F:oxidoreductase activity"/>
    <property type="evidence" value="ECO:0007669"/>
    <property type="project" value="UniProtKB-KW"/>
</dbReference>
<dbReference type="EMBL" id="BKAL01000001">
    <property type="protein sequence ID" value="GEP67358.1"/>
    <property type="molecule type" value="Genomic_DNA"/>
</dbReference>
<comment type="similarity">
    <text evidence="1">Belongs to the short-chain dehydrogenases/reductases (SDR) family.</text>
</comment>
<evidence type="ECO:0000256" key="2">
    <source>
        <dbReference type="ARBA" id="ARBA00023002"/>
    </source>
</evidence>
<name>A0A512P823_9CELL</name>
<dbReference type="InterPro" id="IPR002347">
    <property type="entry name" value="SDR_fam"/>
</dbReference>
<dbReference type="PANTHER" id="PTHR24321:SF8">
    <property type="entry name" value="ESTRADIOL 17-BETA-DEHYDROGENASE 8-RELATED"/>
    <property type="match status" value="1"/>
</dbReference>
<keyword evidence="4" id="KW-1185">Reference proteome</keyword>
<organism evidence="3 4">
    <name type="scientific">Cellulomonas soli</name>
    <dbReference type="NCBI Taxonomy" id="931535"/>
    <lineage>
        <taxon>Bacteria</taxon>
        <taxon>Bacillati</taxon>
        <taxon>Actinomycetota</taxon>
        <taxon>Actinomycetes</taxon>
        <taxon>Micrococcales</taxon>
        <taxon>Cellulomonadaceae</taxon>
        <taxon>Cellulomonas</taxon>
    </lineage>
</organism>
<evidence type="ECO:0000313" key="4">
    <source>
        <dbReference type="Proteomes" id="UP000321798"/>
    </source>
</evidence>
<dbReference type="PROSITE" id="PS00061">
    <property type="entry name" value="ADH_SHORT"/>
    <property type="match status" value="1"/>
</dbReference>
<evidence type="ECO:0000313" key="3">
    <source>
        <dbReference type="EMBL" id="GEP67358.1"/>
    </source>
</evidence>
<keyword evidence="2" id="KW-0560">Oxidoreductase</keyword>
<dbReference type="PRINTS" id="PR00081">
    <property type="entry name" value="GDHRDH"/>
</dbReference>
<sequence length="229" mass="23594">MSSSRRTALVVGGFGALGSAVSAALADDGARVLRTSRASRPGAEDVVDLGAPGALTDLPLLDAVVWAHGVNANDSVGSHEDDELRSMLETNVELIAAQLRDLLAAERLAPHARVVVVSSIWELVARPGKFSYTVTKAAVGGLVRAAALDLAPLGVLVNGVLPGVVDTPMTRSMLSDEQIARFESATGSGRMIQPEDVASVVAYLASARNTGVTGQSIAVDLGFTVGRIL</sequence>
<dbReference type="RefSeq" id="WP_146951155.1">
    <property type="nucleotide sequence ID" value="NZ_BAABBJ010000005.1"/>
</dbReference>
<reference evidence="3 4" key="1">
    <citation type="submission" date="2019-07" db="EMBL/GenBank/DDBJ databases">
        <title>Whole genome shotgun sequence of Cellulomonas soli NBRC 109434.</title>
        <authorList>
            <person name="Hosoyama A."/>
            <person name="Uohara A."/>
            <person name="Ohji S."/>
            <person name="Ichikawa N."/>
        </authorList>
    </citation>
    <scope>NUCLEOTIDE SEQUENCE [LARGE SCALE GENOMIC DNA]</scope>
    <source>
        <strain evidence="3 4">NBRC 109434</strain>
    </source>
</reference>
<comment type="caution">
    <text evidence="3">The sequence shown here is derived from an EMBL/GenBank/DDBJ whole genome shotgun (WGS) entry which is preliminary data.</text>
</comment>
<dbReference type="Proteomes" id="UP000321798">
    <property type="component" value="Unassembled WGS sequence"/>
</dbReference>
<dbReference type="PROSITE" id="PS51318">
    <property type="entry name" value="TAT"/>
    <property type="match status" value="1"/>
</dbReference>
<dbReference type="Pfam" id="PF13561">
    <property type="entry name" value="adh_short_C2"/>
    <property type="match status" value="1"/>
</dbReference>
<dbReference type="AlphaFoldDB" id="A0A512P823"/>
<dbReference type="InterPro" id="IPR036291">
    <property type="entry name" value="NAD(P)-bd_dom_sf"/>
</dbReference>
<dbReference type="OrthoDB" id="9789398at2"/>
<gene>
    <name evidence="3" type="ORF">CSO01_00730</name>
</gene>
<accession>A0A512P823</accession>
<protein>
    <submittedName>
        <fullName evidence="3">Beta-ketoacyl-ACP reductase</fullName>
    </submittedName>
</protein>
<dbReference type="CDD" id="cd05233">
    <property type="entry name" value="SDR_c"/>
    <property type="match status" value="1"/>
</dbReference>
<dbReference type="Gene3D" id="3.40.50.720">
    <property type="entry name" value="NAD(P)-binding Rossmann-like Domain"/>
    <property type="match status" value="1"/>
</dbReference>